<dbReference type="PANTHER" id="PTHR19849">
    <property type="entry name" value="PHOSPHOLIPASE A-2-ACTIVATING PROTEIN"/>
    <property type="match status" value="1"/>
</dbReference>
<feature type="repeat" description="WD" evidence="3">
    <location>
        <begin position="202"/>
        <end position="243"/>
    </location>
</feature>
<dbReference type="OrthoDB" id="529475at2"/>
<evidence type="ECO:0000313" key="5">
    <source>
        <dbReference type="Proteomes" id="UP000076925"/>
    </source>
</evidence>
<dbReference type="GO" id="GO:0043161">
    <property type="term" value="P:proteasome-mediated ubiquitin-dependent protein catabolic process"/>
    <property type="evidence" value="ECO:0007669"/>
    <property type="project" value="TreeGrafter"/>
</dbReference>
<dbReference type="AlphaFoldDB" id="A0A139X7P0"/>
<dbReference type="Proteomes" id="UP000076925">
    <property type="component" value="Unassembled WGS sequence"/>
</dbReference>
<feature type="repeat" description="WD" evidence="3">
    <location>
        <begin position="244"/>
        <end position="285"/>
    </location>
</feature>
<accession>A0A139X7P0</accession>
<dbReference type="InterPro" id="IPR018391">
    <property type="entry name" value="PQQ_b-propeller_rpt"/>
</dbReference>
<evidence type="ECO:0000256" key="2">
    <source>
        <dbReference type="ARBA" id="ARBA00022737"/>
    </source>
</evidence>
<comment type="caution">
    <text evidence="4">The sequence shown here is derived from an EMBL/GenBank/DDBJ whole genome shotgun (WGS) entry which is preliminary data.</text>
</comment>
<dbReference type="EMBL" id="ANNX02000026">
    <property type="protein sequence ID" value="KYC40721.1"/>
    <property type="molecule type" value="Genomic_DNA"/>
</dbReference>
<dbReference type="GO" id="GO:0043130">
    <property type="term" value="F:ubiquitin binding"/>
    <property type="evidence" value="ECO:0007669"/>
    <property type="project" value="TreeGrafter"/>
</dbReference>
<keyword evidence="5" id="KW-1185">Reference proteome</keyword>
<dbReference type="STRING" id="128403.WA1_24075"/>
<evidence type="ECO:0000256" key="1">
    <source>
        <dbReference type="ARBA" id="ARBA00022574"/>
    </source>
</evidence>
<name>A0A139X7P0_9CYAN</name>
<feature type="repeat" description="WD" evidence="3">
    <location>
        <begin position="160"/>
        <end position="201"/>
    </location>
</feature>
<dbReference type="PRINTS" id="PR00320">
    <property type="entry name" value="GPROTEINBRPT"/>
</dbReference>
<feature type="repeat" description="WD" evidence="3">
    <location>
        <begin position="469"/>
        <end position="510"/>
    </location>
</feature>
<reference evidence="4 5" key="1">
    <citation type="journal article" date="2013" name="Genome Biol. Evol.">
        <title>Genomes of Stigonematalean cyanobacteria (subsection V) and the evolution of oxygenic photosynthesis from prokaryotes to plastids.</title>
        <authorList>
            <person name="Dagan T."/>
            <person name="Roettger M."/>
            <person name="Stucken K."/>
            <person name="Landan G."/>
            <person name="Koch R."/>
            <person name="Major P."/>
            <person name="Gould S.B."/>
            <person name="Goremykin V.V."/>
            <person name="Rippka R."/>
            <person name="Tandeau de Marsac N."/>
            <person name="Gugger M."/>
            <person name="Lockhart P.J."/>
            <person name="Allen J.F."/>
            <person name="Brune I."/>
            <person name="Maus I."/>
            <person name="Puhler A."/>
            <person name="Martin W.F."/>
        </authorList>
    </citation>
    <scope>NUCLEOTIDE SEQUENCE [LARGE SCALE GENOMIC DNA]</scope>
    <source>
        <strain evidence="4 5">PCC 7110</strain>
    </source>
</reference>
<evidence type="ECO:0000256" key="3">
    <source>
        <dbReference type="PROSITE-ProRule" id="PRU00221"/>
    </source>
</evidence>
<dbReference type="Gene3D" id="2.130.10.10">
    <property type="entry name" value="YVTN repeat-like/Quinoprotein amine dehydrogenase"/>
    <property type="match status" value="3"/>
</dbReference>
<dbReference type="InterPro" id="IPR011047">
    <property type="entry name" value="Quinoprotein_ADH-like_sf"/>
</dbReference>
<dbReference type="PANTHER" id="PTHR19849:SF1">
    <property type="entry name" value="F-BOX_WD REPEAT-CONTAINING PROTEIN 7"/>
    <property type="match status" value="1"/>
</dbReference>
<gene>
    <name evidence="4" type="ORF">WA1_24075</name>
</gene>
<dbReference type="PROSITE" id="PS50294">
    <property type="entry name" value="WD_REPEATS_REGION"/>
    <property type="match status" value="8"/>
</dbReference>
<proteinExistence type="predicted"/>
<dbReference type="InterPro" id="IPR015943">
    <property type="entry name" value="WD40/YVTN_repeat-like_dom_sf"/>
</dbReference>
<feature type="repeat" description="WD" evidence="3">
    <location>
        <begin position="328"/>
        <end position="369"/>
    </location>
</feature>
<dbReference type="PROSITE" id="PS00678">
    <property type="entry name" value="WD_REPEATS_1"/>
    <property type="match status" value="8"/>
</dbReference>
<feature type="repeat" description="WD" evidence="3">
    <location>
        <begin position="427"/>
        <end position="468"/>
    </location>
</feature>
<dbReference type="GO" id="GO:0010992">
    <property type="term" value="P:ubiquitin recycling"/>
    <property type="evidence" value="ECO:0007669"/>
    <property type="project" value="TreeGrafter"/>
</dbReference>
<dbReference type="SUPFAM" id="SSF50998">
    <property type="entry name" value="Quinoprotein alcohol dehydrogenase-like"/>
    <property type="match status" value="1"/>
</dbReference>
<evidence type="ECO:0000313" key="4">
    <source>
        <dbReference type="EMBL" id="KYC40721.1"/>
    </source>
</evidence>
<organism evidence="4 5">
    <name type="scientific">Scytonema hofmannii PCC 7110</name>
    <dbReference type="NCBI Taxonomy" id="128403"/>
    <lineage>
        <taxon>Bacteria</taxon>
        <taxon>Bacillati</taxon>
        <taxon>Cyanobacteriota</taxon>
        <taxon>Cyanophyceae</taxon>
        <taxon>Nostocales</taxon>
        <taxon>Scytonemataceae</taxon>
        <taxon>Scytonema</taxon>
    </lineage>
</organism>
<dbReference type="InterPro" id="IPR001680">
    <property type="entry name" value="WD40_rpt"/>
</dbReference>
<feature type="repeat" description="WD" evidence="3">
    <location>
        <begin position="385"/>
        <end position="426"/>
    </location>
</feature>
<sequence length="547" mass="59391">MKNQLKKPAKTSASSQRVRLGALLPNLVKSNKPGHLEKYFQFLTNFHFLADKTHHPDYGIDELIRDYDLIHADPDAINNPEYDTEKVKALTLIQGALRLSAHVLCKDKTPLAGQLLGRLMLCEAPEIQVLLGMLKQQKDPWLRPLTPSLTPPGGRLIRTLTGHSSGVNALALTPDGKRVISASDDKTLKVWNLETGSLESTLTGHSSGVNALALTPDGKRVISASDDKTLKVWNLETGSLESTLTGHSDWVNALALTPDGKRVISASDDKTLKVWNLETGSLESTLTGHSDWVNALALTPDGKRVISASDDKTLKVWNLETGSLESTLTGHSDWVNALALTPDGKRVISASYDKTLKVWNLETGKGVFSLIKNLIARRQLLTLTLTGHSSWVNALALTPDGKRVISASDDKTLKVWNLETGSLESTLTGHSDWVNALALTPDGKRVISASYDKTLKVWNLETGSLESTLTGHSSRVNALVLTPDGKRVISASDDSTLKVWNLETREIIVTFAGDNSLFCCTVALDGLTIAVGDSLGRVHFLRMEGLS</sequence>
<dbReference type="InterPro" id="IPR011044">
    <property type="entry name" value="Quino_amine_DH_bsu"/>
</dbReference>
<dbReference type="InterPro" id="IPR019775">
    <property type="entry name" value="WD40_repeat_CS"/>
</dbReference>
<dbReference type="SUPFAM" id="SSF50969">
    <property type="entry name" value="YVTN repeat-like/Quinoprotein amine dehydrogenase"/>
    <property type="match status" value="1"/>
</dbReference>
<keyword evidence="1 3" id="KW-0853">WD repeat</keyword>
<keyword evidence="2" id="KW-0677">Repeat</keyword>
<dbReference type="GO" id="GO:0005737">
    <property type="term" value="C:cytoplasm"/>
    <property type="evidence" value="ECO:0007669"/>
    <property type="project" value="TreeGrafter"/>
</dbReference>
<protein>
    <submittedName>
        <fullName evidence="4">Uncharacterized protein</fullName>
    </submittedName>
</protein>
<dbReference type="RefSeq" id="WP_066613000.1">
    <property type="nucleotide sequence ID" value="NZ_KQ976354.1"/>
</dbReference>
<feature type="repeat" description="WD" evidence="3">
    <location>
        <begin position="286"/>
        <end position="327"/>
    </location>
</feature>
<dbReference type="SMART" id="SM00320">
    <property type="entry name" value="WD40"/>
    <property type="match status" value="9"/>
</dbReference>
<dbReference type="CDD" id="cd00200">
    <property type="entry name" value="WD40"/>
    <property type="match status" value="1"/>
</dbReference>
<dbReference type="PROSITE" id="PS50082">
    <property type="entry name" value="WD_REPEATS_2"/>
    <property type="match status" value="8"/>
</dbReference>
<dbReference type="InterPro" id="IPR020472">
    <property type="entry name" value="WD40_PAC1"/>
</dbReference>
<dbReference type="SMART" id="SM00564">
    <property type="entry name" value="PQQ"/>
    <property type="match status" value="7"/>
</dbReference>
<dbReference type="Pfam" id="PF00400">
    <property type="entry name" value="WD40"/>
    <property type="match status" value="8"/>
</dbReference>